<evidence type="ECO:0000256" key="1">
    <source>
        <dbReference type="SAM" id="MobiDB-lite"/>
    </source>
</evidence>
<evidence type="ECO:0000313" key="4">
    <source>
        <dbReference type="Proteomes" id="UP001232148"/>
    </source>
</evidence>
<feature type="region of interest" description="Disordered" evidence="1">
    <location>
        <begin position="62"/>
        <end position="94"/>
    </location>
</feature>
<feature type="chain" id="PRO_5042029628" description="Secreted protein" evidence="2">
    <location>
        <begin position="24"/>
        <end position="94"/>
    </location>
</feature>
<feature type="signal peptide" evidence="2">
    <location>
        <begin position="1"/>
        <end position="23"/>
    </location>
</feature>
<comment type="caution">
    <text evidence="3">The sequence shown here is derived from an EMBL/GenBank/DDBJ whole genome shotgun (WGS) entry which is preliminary data.</text>
</comment>
<accession>A0AAD9H347</accession>
<proteinExistence type="predicted"/>
<evidence type="ECO:0008006" key="5">
    <source>
        <dbReference type="Google" id="ProtNLM"/>
    </source>
</evidence>
<protein>
    <recommendedName>
        <fullName evidence="5">Secreted protein</fullName>
    </recommendedName>
</protein>
<dbReference type="Proteomes" id="UP001232148">
    <property type="component" value="Unassembled WGS sequence"/>
</dbReference>
<sequence length="94" mass="10737">MGYSPLKLFSILIFPSSFPGAAQQQIGFWGSRKVLQCKSDSVLLLRTRPPFLHPRNFSRGRRIQIDGQRPTDARPKAEFQKIPSQCSRQNSDFT</sequence>
<feature type="compositionally biased region" description="Polar residues" evidence="1">
    <location>
        <begin position="82"/>
        <end position="94"/>
    </location>
</feature>
<keyword evidence="2" id="KW-0732">Signal</keyword>
<keyword evidence="4" id="KW-1185">Reference proteome</keyword>
<evidence type="ECO:0000313" key="3">
    <source>
        <dbReference type="EMBL" id="KAK2020987.1"/>
    </source>
</evidence>
<feature type="compositionally biased region" description="Basic and acidic residues" evidence="1">
    <location>
        <begin position="69"/>
        <end position="79"/>
    </location>
</feature>
<name>A0AAD9H347_9PEZI</name>
<dbReference type="AlphaFoldDB" id="A0AAD9H347"/>
<organism evidence="3 4">
    <name type="scientific">Colletotrichum zoysiae</name>
    <dbReference type="NCBI Taxonomy" id="1216348"/>
    <lineage>
        <taxon>Eukaryota</taxon>
        <taxon>Fungi</taxon>
        <taxon>Dikarya</taxon>
        <taxon>Ascomycota</taxon>
        <taxon>Pezizomycotina</taxon>
        <taxon>Sordariomycetes</taxon>
        <taxon>Hypocreomycetidae</taxon>
        <taxon>Glomerellales</taxon>
        <taxon>Glomerellaceae</taxon>
        <taxon>Colletotrichum</taxon>
        <taxon>Colletotrichum graminicola species complex</taxon>
    </lineage>
</organism>
<gene>
    <name evidence="3" type="ORF">LX32DRAFT_281487</name>
</gene>
<reference evidence="3" key="1">
    <citation type="submission" date="2021-06" db="EMBL/GenBank/DDBJ databases">
        <title>Comparative genomics, transcriptomics and evolutionary studies reveal genomic signatures of adaptation to plant cell wall in hemibiotrophic fungi.</title>
        <authorList>
            <consortium name="DOE Joint Genome Institute"/>
            <person name="Baroncelli R."/>
            <person name="Diaz J.F."/>
            <person name="Benocci T."/>
            <person name="Peng M."/>
            <person name="Battaglia E."/>
            <person name="Haridas S."/>
            <person name="Andreopoulos W."/>
            <person name="Labutti K."/>
            <person name="Pangilinan J."/>
            <person name="Floch G.L."/>
            <person name="Makela M.R."/>
            <person name="Henrissat B."/>
            <person name="Grigoriev I.V."/>
            <person name="Crouch J.A."/>
            <person name="De Vries R.P."/>
            <person name="Sukno S.A."/>
            <person name="Thon M.R."/>
        </authorList>
    </citation>
    <scope>NUCLEOTIDE SEQUENCE</scope>
    <source>
        <strain evidence="3">MAFF235873</strain>
    </source>
</reference>
<evidence type="ECO:0000256" key="2">
    <source>
        <dbReference type="SAM" id="SignalP"/>
    </source>
</evidence>
<dbReference type="EMBL" id="MU843150">
    <property type="protein sequence ID" value="KAK2020987.1"/>
    <property type="molecule type" value="Genomic_DNA"/>
</dbReference>